<dbReference type="SUPFAM" id="SSF47986">
    <property type="entry name" value="DEATH domain"/>
    <property type="match status" value="1"/>
</dbReference>
<feature type="compositionally biased region" description="Polar residues" evidence="3">
    <location>
        <begin position="311"/>
        <end position="322"/>
    </location>
</feature>
<comment type="caution">
    <text evidence="5">The sequence shown here is derived from an EMBL/GenBank/DDBJ whole genome shotgun (WGS) entry which is preliminary data.</text>
</comment>
<feature type="compositionally biased region" description="Basic and acidic residues" evidence="3">
    <location>
        <begin position="176"/>
        <end position="195"/>
    </location>
</feature>
<dbReference type="SMART" id="SM00005">
    <property type="entry name" value="DEATH"/>
    <property type="match status" value="1"/>
</dbReference>
<organism evidence="5 6">
    <name type="scientific">Alosa alosa</name>
    <name type="common">allis shad</name>
    <dbReference type="NCBI Taxonomy" id="278164"/>
    <lineage>
        <taxon>Eukaryota</taxon>
        <taxon>Metazoa</taxon>
        <taxon>Chordata</taxon>
        <taxon>Craniata</taxon>
        <taxon>Vertebrata</taxon>
        <taxon>Euteleostomi</taxon>
        <taxon>Actinopterygii</taxon>
        <taxon>Neopterygii</taxon>
        <taxon>Teleostei</taxon>
        <taxon>Clupei</taxon>
        <taxon>Clupeiformes</taxon>
        <taxon>Clupeoidei</taxon>
        <taxon>Clupeidae</taxon>
        <taxon>Alosa</taxon>
    </lineage>
</organism>
<evidence type="ECO:0000313" key="6">
    <source>
        <dbReference type="Proteomes" id="UP000823561"/>
    </source>
</evidence>
<feature type="domain" description="Death" evidence="4">
    <location>
        <begin position="1515"/>
        <end position="1599"/>
    </location>
</feature>
<feature type="region of interest" description="Disordered" evidence="3">
    <location>
        <begin position="876"/>
        <end position="967"/>
    </location>
</feature>
<dbReference type="Pfam" id="PF00531">
    <property type="entry name" value="Death"/>
    <property type="match status" value="1"/>
</dbReference>
<feature type="region of interest" description="Disordered" evidence="3">
    <location>
        <begin position="1"/>
        <end position="20"/>
    </location>
</feature>
<feature type="compositionally biased region" description="Polar residues" evidence="3">
    <location>
        <begin position="153"/>
        <end position="166"/>
    </location>
</feature>
<feature type="region of interest" description="Disordered" evidence="3">
    <location>
        <begin position="1001"/>
        <end position="1020"/>
    </location>
</feature>
<feature type="region of interest" description="Disordered" evidence="3">
    <location>
        <begin position="654"/>
        <end position="705"/>
    </location>
</feature>
<gene>
    <name evidence="5" type="ORF">AALO_G00012640</name>
</gene>
<dbReference type="InterPro" id="IPR011029">
    <property type="entry name" value="DEATH-like_dom_sf"/>
</dbReference>
<dbReference type="CDD" id="cd08317">
    <property type="entry name" value="Death_ank"/>
    <property type="match status" value="1"/>
</dbReference>
<feature type="region of interest" description="Disordered" evidence="3">
    <location>
        <begin position="1119"/>
        <end position="1314"/>
    </location>
</feature>
<feature type="compositionally biased region" description="Polar residues" evidence="3">
    <location>
        <begin position="202"/>
        <end position="212"/>
    </location>
</feature>
<dbReference type="Gene3D" id="1.10.533.10">
    <property type="entry name" value="Death Domain, Fas"/>
    <property type="match status" value="1"/>
</dbReference>
<feature type="compositionally biased region" description="Low complexity" evidence="3">
    <location>
        <begin position="1349"/>
        <end position="1359"/>
    </location>
</feature>
<evidence type="ECO:0000313" key="5">
    <source>
        <dbReference type="EMBL" id="KAG5286246.1"/>
    </source>
</evidence>
<feature type="region of interest" description="Disordered" evidence="3">
    <location>
        <begin position="309"/>
        <end position="328"/>
    </location>
</feature>
<feature type="compositionally biased region" description="Basic and acidic residues" evidence="3">
    <location>
        <begin position="1450"/>
        <end position="1463"/>
    </location>
</feature>
<feature type="compositionally biased region" description="Polar residues" evidence="3">
    <location>
        <begin position="1411"/>
        <end position="1429"/>
    </location>
</feature>
<accession>A0AAV6HJY6</accession>
<dbReference type="GO" id="GO:0007165">
    <property type="term" value="P:signal transduction"/>
    <property type="evidence" value="ECO:0007669"/>
    <property type="project" value="InterPro"/>
</dbReference>
<feature type="region of interest" description="Disordered" evidence="3">
    <location>
        <begin position="1621"/>
        <end position="1653"/>
    </location>
</feature>
<feature type="compositionally biased region" description="Acidic residues" evidence="3">
    <location>
        <begin position="613"/>
        <end position="624"/>
    </location>
</feature>
<feature type="compositionally biased region" description="Basic and acidic residues" evidence="3">
    <location>
        <begin position="1632"/>
        <end position="1642"/>
    </location>
</feature>
<dbReference type="FunFam" id="1.10.533.10:FF:000002">
    <property type="entry name" value="Ankyrin-3 isoform 2"/>
    <property type="match status" value="1"/>
</dbReference>
<evidence type="ECO:0000256" key="1">
    <source>
        <dbReference type="ARBA" id="ARBA00022737"/>
    </source>
</evidence>
<feature type="compositionally biased region" description="Basic and acidic residues" evidence="3">
    <location>
        <begin position="876"/>
        <end position="889"/>
    </location>
</feature>
<dbReference type="PROSITE" id="PS50017">
    <property type="entry name" value="DEATH_DOMAIN"/>
    <property type="match status" value="1"/>
</dbReference>
<feature type="region of interest" description="Disordered" evidence="3">
    <location>
        <begin position="1031"/>
        <end position="1051"/>
    </location>
</feature>
<dbReference type="InterPro" id="IPR051165">
    <property type="entry name" value="Multifunctional_ANK_Repeat"/>
</dbReference>
<dbReference type="InterPro" id="IPR000488">
    <property type="entry name" value="Death_dom"/>
</dbReference>
<feature type="region of interest" description="Disordered" evidence="3">
    <location>
        <begin position="737"/>
        <end position="774"/>
    </location>
</feature>
<proteinExistence type="predicted"/>
<feature type="region of interest" description="Disordered" evidence="3">
    <location>
        <begin position="606"/>
        <end position="630"/>
    </location>
</feature>
<keyword evidence="1" id="KW-0677">Repeat</keyword>
<evidence type="ECO:0000259" key="4">
    <source>
        <dbReference type="PROSITE" id="PS50017"/>
    </source>
</evidence>
<feature type="compositionally biased region" description="Acidic residues" evidence="3">
    <location>
        <begin position="1273"/>
        <end position="1286"/>
    </location>
</feature>
<dbReference type="EMBL" id="JADWDJ010000001">
    <property type="protein sequence ID" value="KAG5286246.1"/>
    <property type="molecule type" value="Genomic_DNA"/>
</dbReference>
<keyword evidence="6" id="KW-1185">Reference proteome</keyword>
<dbReference type="PANTHER" id="PTHR24123">
    <property type="entry name" value="ANKYRIN REPEAT-CONTAINING"/>
    <property type="match status" value="1"/>
</dbReference>
<reference evidence="5 6" key="1">
    <citation type="submission" date="2020-10" db="EMBL/GenBank/DDBJ databases">
        <title>Chromosome-scale genome assembly of the Allis shad, Alosa alosa.</title>
        <authorList>
            <person name="Margot Z."/>
            <person name="Christophe K."/>
            <person name="Cabau C."/>
            <person name="Louis A."/>
            <person name="Berthelot C."/>
            <person name="Parey E."/>
            <person name="Roest Crollius H."/>
            <person name="Montfort J."/>
            <person name="Robinson-Rechavi M."/>
            <person name="Bucao C."/>
            <person name="Bouchez O."/>
            <person name="Gislard M."/>
            <person name="Lluch J."/>
            <person name="Milhes M."/>
            <person name="Lampietro C."/>
            <person name="Lopez Roques C."/>
            <person name="Donnadieu C."/>
            <person name="Braasch I."/>
            <person name="Desvignes T."/>
            <person name="Postlethwait J."/>
            <person name="Bobe J."/>
            <person name="Guiguen Y."/>
        </authorList>
    </citation>
    <scope>NUCLEOTIDE SEQUENCE [LARGE SCALE GENOMIC DNA]</scope>
    <source>
        <strain evidence="5">M-15738</strain>
        <tissue evidence="5">Blood</tissue>
    </source>
</reference>
<keyword evidence="2" id="KW-0040">ANK repeat</keyword>
<protein>
    <recommendedName>
        <fullName evidence="4">Death domain-containing protein</fullName>
    </recommendedName>
</protein>
<feature type="compositionally biased region" description="Basic and acidic residues" evidence="3">
    <location>
        <begin position="737"/>
        <end position="751"/>
    </location>
</feature>
<feature type="region of interest" description="Disordered" evidence="3">
    <location>
        <begin position="150"/>
        <end position="231"/>
    </location>
</feature>
<sequence length="1740" mass="193020">MTSDVVEGTLESESLPDASDQIQEPLFQEIIDPRKTSPTSSASVKDMSGMVSHLTGDLEGYLDKTPAVYDYSTDQIGEPLHQEIRITRKTSPTSSESVKDMSGMVSHLTGDLEGYLDKTPAVSDYSTYEDVVQERFEEVMLRKVVDVDDKPSDTFQSGKLESSLETSPMDEFDSSSPKEELDHRLPKDELDHSPPKVEWGQDDSQSLASEAVTSDVVEGTSDSQRLPDASDQIQEPLLQEIIEPRKTSPTSSASVKDMSGLVSHLTGDLEGYLDKTPAMSGYYTYEDVVQERFEEITLRKVVDVGDKHSDAFQSGKSESTLEASPKDELLHSSSKKWIACSPEQPEEPLLEGFAIVRKASLTPSAPVMDMSSMVSHLSGDLDQYLEKMPILNQSASQGIFAQSQETPFHEVKIGQRISQSKASVKDLSGMVSHLSGELEQYLEEMPVVSDHLLSQVIVQERFEEVVLKRTIVNEKESEVSVTVQHEKPEIRAQAIYDEEGVSNYGQFNILAPTLSQDQTSFEDMQISPDRRPSEDFSADIKAELEVNPEYKRYRQTSPVVDNFTFCTGINTLQIEYQRESSNEAEFDMHVSSKLDEESPIAISNEFQSKDLDDSPEIDGVEDDVGSNSSRDILHSCADEEQEHEGYPELPPPIPSIQEDNAVHSHSKTPTTCDPVTGKLSGPSFQAQSKVSMQDEQKTVSSETEGIYTPLRPSNIETLRSVVMDDVVNVCRRDSLEITPVKEDGSSHKSPDSIEPSPTKDSPCPDSLEGSPTGLRAELFSEPKQVAQFPDSLGSGTVVDFQREVDFERAYSSEDCDFEFNISSHTQCLPMPTKPSDPDNVDIDMDETNLETDQKQLTPEEKMFKMAAKIKTFDEMEKENKTKKEVRFALEESEDDKNLSQAQYDWVAERADPKDSGSDLTADSIPVLPLSPKPESHSSQEVELPQDVLKEDLPGTSNQEEDAFKNSEDYTKDAKDFVSMQTALDVCGEDYSDLSKCLISTEETGKEGMPSYSTPDDNTLSVVLDDTDGAHLIPSVKQDDHSADPPVCPPAVTQDLHVTDMEISTQEGDASHQDIQDAEYEALSPVDVHGDLVPWSADLEDDENFKAPVEAEERQVFGLTLEELPQRQTPDTTPGRTPTEEGTPNPFLFQEGKLFEMTRGGAIDMTKRSLEEEMEERAFFPINEDPVDEEPERGDRDARKDSKMDIIDSALKDQTNEEFDSSPQSSNSPAVPLADSGTPIFPRQESDSSDTSDPTIMDVDSAISTVRRSVYSDQDLESSDSSNEDEPQSVIEIASPTYDEPGHASVTEMTKPTASEISVSPHDNISVFSVEIKTKSKIPVKAGSLKSDISSAKKSATSLSSDHRSKSEAADVQDLSSTINARSFSESGPSLTKPKISSSRLPVKSKHRHSHPSSINEKVSISQEHTGTSHHPSKTPCVKDNSDLTGSGDLKPNERASLDPDTESRLVAGVPSSVTDDVFESRPHWDTCVETQMQHISDSTTPEQCQVDWQDDADRKEETLAIVSDLLGFSWTELAKELEFNEDEIQLVRSENPNSLQEQSQALLQRWVEREAKHATENCLIKRLTAINRMDIVHLLETQMNKSVQEQTSRTYAEIEKTLDHSEALSSVQEDVDSPRLVRRVESSQRQPPAVSEEDLSVASLLDVPSWSEALGHTHSESMHGDLLEELDITQDFITNPWAAREIRAGSSNEGLDRQKGIPTEKHKSCDRVHSWCYWTCSMGF</sequence>
<name>A0AAV6HJY6_9TELE</name>
<feature type="compositionally biased region" description="Basic and acidic residues" evidence="3">
    <location>
        <begin position="1192"/>
        <end position="1214"/>
    </location>
</feature>
<dbReference type="PANTHER" id="PTHR24123:SF49">
    <property type="entry name" value="ANKYRIN-2-LIKE ISOFORM X1"/>
    <property type="match status" value="1"/>
</dbReference>
<evidence type="ECO:0000256" key="3">
    <source>
        <dbReference type="SAM" id="MobiDB-lite"/>
    </source>
</evidence>
<dbReference type="Proteomes" id="UP000823561">
    <property type="component" value="Chromosome 1"/>
</dbReference>
<feature type="compositionally biased region" description="Polar residues" evidence="3">
    <location>
        <begin position="682"/>
        <end position="691"/>
    </location>
</feature>
<feature type="compositionally biased region" description="Basic and acidic residues" evidence="3">
    <location>
        <begin position="906"/>
        <end position="916"/>
    </location>
</feature>
<feature type="region of interest" description="Disordered" evidence="3">
    <location>
        <begin position="1338"/>
        <end position="1464"/>
    </location>
</feature>
<feature type="compositionally biased region" description="Low complexity" evidence="3">
    <location>
        <begin position="1125"/>
        <end position="1145"/>
    </location>
</feature>
<feature type="compositionally biased region" description="Polar residues" evidence="3">
    <location>
        <begin position="1373"/>
        <end position="1399"/>
    </location>
</feature>
<evidence type="ECO:0000256" key="2">
    <source>
        <dbReference type="ARBA" id="ARBA00023043"/>
    </source>
</evidence>
<feature type="compositionally biased region" description="Polar residues" evidence="3">
    <location>
        <begin position="1010"/>
        <end position="1020"/>
    </location>
</feature>